<evidence type="ECO:0000256" key="5">
    <source>
        <dbReference type="ARBA" id="ARBA00022989"/>
    </source>
</evidence>
<dbReference type="Proteomes" id="UP001489509">
    <property type="component" value="Unassembled WGS sequence"/>
</dbReference>
<accession>A0ABV1DWB0</accession>
<evidence type="ECO:0000256" key="6">
    <source>
        <dbReference type="ARBA" id="ARBA00023136"/>
    </source>
</evidence>
<organism evidence="9 10">
    <name type="scientific">Solibaculum intestinale</name>
    <dbReference type="NCBI Taxonomy" id="3133165"/>
    <lineage>
        <taxon>Bacteria</taxon>
        <taxon>Bacillati</taxon>
        <taxon>Bacillota</taxon>
        <taxon>Clostridia</taxon>
        <taxon>Eubacteriales</taxon>
        <taxon>Oscillospiraceae</taxon>
        <taxon>Solibaculum</taxon>
    </lineage>
</organism>
<reference evidence="9 10" key="1">
    <citation type="submission" date="2024-03" db="EMBL/GenBank/DDBJ databases">
        <title>Human intestinal bacterial collection.</title>
        <authorList>
            <person name="Pauvert C."/>
            <person name="Hitch T.C.A."/>
            <person name="Clavel T."/>
        </authorList>
    </citation>
    <scope>NUCLEOTIDE SEQUENCE [LARGE SCALE GENOMIC DNA]</scope>
    <source>
        <strain evidence="9 10">CLA-JM-H44</strain>
    </source>
</reference>
<keyword evidence="10" id="KW-1185">Reference proteome</keyword>
<evidence type="ECO:0000259" key="8">
    <source>
        <dbReference type="PROSITE" id="PS50928"/>
    </source>
</evidence>
<evidence type="ECO:0000256" key="4">
    <source>
        <dbReference type="ARBA" id="ARBA00022692"/>
    </source>
</evidence>
<dbReference type="InterPro" id="IPR035906">
    <property type="entry name" value="MetI-like_sf"/>
</dbReference>
<evidence type="ECO:0000313" key="9">
    <source>
        <dbReference type="EMBL" id="MEQ2439309.1"/>
    </source>
</evidence>
<dbReference type="PANTHER" id="PTHR30193:SF37">
    <property type="entry name" value="INNER MEMBRANE ABC TRANSPORTER PERMEASE PROTEIN YCJO"/>
    <property type="match status" value="1"/>
</dbReference>
<feature type="transmembrane region" description="Helical" evidence="7">
    <location>
        <begin position="73"/>
        <end position="94"/>
    </location>
</feature>
<dbReference type="RefSeq" id="WP_349217586.1">
    <property type="nucleotide sequence ID" value="NZ_JBBMFD010000001.1"/>
</dbReference>
<keyword evidence="4 7" id="KW-0812">Transmembrane</keyword>
<feature type="transmembrane region" description="Helical" evidence="7">
    <location>
        <begin position="260"/>
        <end position="281"/>
    </location>
</feature>
<keyword evidence="3" id="KW-1003">Cell membrane</keyword>
<dbReference type="EMBL" id="JBBMFD010000001">
    <property type="protein sequence ID" value="MEQ2439309.1"/>
    <property type="molecule type" value="Genomic_DNA"/>
</dbReference>
<feature type="domain" description="ABC transmembrane type-1" evidence="8">
    <location>
        <begin position="69"/>
        <end position="278"/>
    </location>
</feature>
<dbReference type="InterPro" id="IPR000515">
    <property type="entry name" value="MetI-like"/>
</dbReference>
<dbReference type="PROSITE" id="PS50928">
    <property type="entry name" value="ABC_TM1"/>
    <property type="match status" value="1"/>
</dbReference>
<evidence type="ECO:0000256" key="1">
    <source>
        <dbReference type="ARBA" id="ARBA00004651"/>
    </source>
</evidence>
<protein>
    <submittedName>
        <fullName evidence="9">Sugar ABC transporter permease</fullName>
    </submittedName>
</protein>
<keyword evidence="6 7" id="KW-0472">Membrane</keyword>
<comment type="subcellular location">
    <subcellularLocation>
        <location evidence="1 7">Cell membrane</location>
        <topology evidence="1 7">Multi-pass membrane protein</topology>
    </subcellularLocation>
</comment>
<keyword evidence="2 7" id="KW-0813">Transport</keyword>
<dbReference type="Gene3D" id="1.10.3720.10">
    <property type="entry name" value="MetI-like"/>
    <property type="match status" value="1"/>
</dbReference>
<proteinExistence type="inferred from homology"/>
<dbReference type="Pfam" id="PF00528">
    <property type="entry name" value="BPD_transp_1"/>
    <property type="match status" value="1"/>
</dbReference>
<keyword evidence="5 7" id="KW-1133">Transmembrane helix</keyword>
<name>A0ABV1DWB0_9FIRM</name>
<evidence type="ECO:0000256" key="3">
    <source>
        <dbReference type="ARBA" id="ARBA00022475"/>
    </source>
</evidence>
<comment type="caution">
    <text evidence="9">The sequence shown here is derived from an EMBL/GenBank/DDBJ whole genome shotgun (WGS) entry which is preliminary data.</text>
</comment>
<sequence length="290" mass="32655">MKRMKLRKREALTGLAFASPAIIGLIVFFVYPFLISLWYTFTSGVGGIHFAGFSNYENVINSAAFRLAAGNTFKFILCSVPLIMVISFALAMALQRKCAGALFFRTVFLFPLVIPVASVILVFQIVFDNLGILNSMLNAIGVSGQDWLHSEHAFGVLVLLYIWKNCGYNIVLLLAGLNAIPKELYEAAKVDGAGRKAMLLRITLPLMVPTFFFVFVISIINSFKSFREAFLLGGSHPHESIYMLQHFFNNNFQNLNYQRLSVAALLVFVIIFTFVFFLYLAKRRLEVDKK</sequence>
<evidence type="ECO:0000256" key="7">
    <source>
        <dbReference type="RuleBase" id="RU363032"/>
    </source>
</evidence>
<dbReference type="CDD" id="cd06261">
    <property type="entry name" value="TM_PBP2"/>
    <property type="match status" value="1"/>
</dbReference>
<dbReference type="PANTHER" id="PTHR30193">
    <property type="entry name" value="ABC TRANSPORTER PERMEASE PROTEIN"/>
    <property type="match status" value="1"/>
</dbReference>
<comment type="similarity">
    <text evidence="7">Belongs to the binding-protein-dependent transport system permease family.</text>
</comment>
<dbReference type="InterPro" id="IPR051393">
    <property type="entry name" value="ABC_transporter_permease"/>
</dbReference>
<evidence type="ECO:0000256" key="2">
    <source>
        <dbReference type="ARBA" id="ARBA00022448"/>
    </source>
</evidence>
<evidence type="ECO:0000313" key="10">
    <source>
        <dbReference type="Proteomes" id="UP001489509"/>
    </source>
</evidence>
<feature type="transmembrane region" description="Helical" evidence="7">
    <location>
        <begin position="12"/>
        <end position="34"/>
    </location>
</feature>
<feature type="transmembrane region" description="Helical" evidence="7">
    <location>
        <begin position="106"/>
        <end position="127"/>
    </location>
</feature>
<dbReference type="SUPFAM" id="SSF161098">
    <property type="entry name" value="MetI-like"/>
    <property type="match status" value="1"/>
</dbReference>
<feature type="transmembrane region" description="Helical" evidence="7">
    <location>
        <begin position="153"/>
        <end position="177"/>
    </location>
</feature>
<feature type="transmembrane region" description="Helical" evidence="7">
    <location>
        <begin position="198"/>
        <end position="220"/>
    </location>
</feature>
<gene>
    <name evidence="9" type="ORF">WMO26_00535</name>
</gene>